<gene>
    <name evidence="1" type="ORF">EZS27_038837</name>
</gene>
<proteinExistence type="predicted"/>
<organism evidence="1">
    <name type="scientific">termite gut metagenome</name>
    <dbReference type="NCBI Taxonomy" id="433724"/>
    <lineage>
        <taxon>unclassified sequences</taxon>
        <taxon>metagenomes</taxon>
        <taxon>organismal metagenomes</taxon>
    </lineage>
</organism>
<dbReference type="AlphaFoldDB" id="A0A5J4PKI9"/>
<name>A0A5J4PKI9_9ZZZZ</name>
<reference evidence="1" key="1">
    <citation type="submission" date="2019-03" db="EMBL/GenBank/DDBJ databases">
        <title>Single cell metagenomics reveals metabolic interactions within the superorganism composed of flagellate Streblomastix strix and complex community of Bacteroidetes bacteria on its surface.</title>
        <authorList>
            <person name="Treitli S.C."/>
            <person name="Kolisko M."/>
            <person name="Husnik F."/>
            <person name="Keeling P."/>
            <person name="Hampl V."/>
        </authorList>
    </citation>
    <scope>NUCLEOTIDE SEQUENCE</scope>
    <source>
        <strain evidence="1">STM</strain>
    </source>
</reference>
<protein>
    <submittedName>
        <fullName evidence="1">Uncharacterized protein</fullName>
    </submittedName>
</protein>
<evidence type="ECO:0000313" key="1">
    <source>
        <dbReference type="EMBL" id="KAA6309732.1"/>
    </source>
</evidence>
<comment type="caution">
    <text evidence="1">The sequence shown here is derived from an EMBL/GenBank/DDBJ whole genome shotgun (WGS) entry which is preliminary data.</text>
</comment>
<dbReference type="EMBL" id="SNRY01007799">
    <property type="protein sequence ID" value="KAA6309732.1"/>
    <property type="molecule type" value="Genomic_DNA"/>
</dbReference>
<sequence length="93" mass="10526">MSNKQRKTTRFYPVVFPFQSFVTSLFRQLIFSFNLLGKIGHVFVNFCSGHLGINLCGGDVLMPQHLAQCFNGNTLRETDTGSKRMTAHVNKTQ</sequence>
<accession>A0A5J4PKI9</accession>